<dbReference type="CDD" id="cd02196">
    <property type="entry name" value="PurM"/>
    <property type="match status" value="1"/>
</dbReference>
<dbReference type="Gene3D" id="3.90.650.10">
    <property type="entry name" value="PurM-like C-terminal domain"/>
    <property type="match status" value="1"/>
</dbReference>
<proteinExistence type="inferred from homology"/>
<comment type="subcellular location">
    <subcellularLocation>
        <location evidence="1 15">Cytoplasm</location>
    </subcellularLocation>
</comment>
<comment type="catalytic activity">
    <reaction evidence="14 15">
        <text>2-formamido-N(1)-(5-O-phospho-beta-D-ribosyl)acetamidine + ATP = 5-amino-1-(5-phospho-beta-D-ribosyl)imidazole + ADP + phosphate + H(+)</text>
        <dbReference type="Rhea" id="RHEA:23032"/>
        <dbReference type="ChEBI" id="CHEBI:15378"/>
        <dbReference type="ChEBI" id="CHEBI:30616"/>
        <dbReference type="ChEBI" id="CHEBI:43474"/>
        <dbReference type="ChEBI" id="CHEBI:137981"/>
        <dbReference type="ChEBI" id="CHEBI:147287"/>
        <dbReference type="ChEBI" id="CHEBI:456216"/>
        <dbReference type="EC" id="6.3.3.1"/>
    </reaction>
</comment>
<dbReference type="Pfam" id="PF00586">
    <property type="entry name" value="AIRS"/>
    <property type="match status" value="1"/>
</dbReference>
<dbReference type="GO" id="GO:0005829">
    <property type="term" value="C:cytosol"/>
    <property type="evidence" value="ECO:0007669"/>
    <property type="project" value="TreeGrafter"/>
</dbReference>
<keyword evidence="8 15" id="KW-0547">Nucleotide-binding</keyword>
<evidence type="ECO:0000256" key="10">
    <source>
        <dbReference type="ARBA" id="ARBA00022840"/>
    </source>
</evidence>
<dbReference type="PANTHER" id="PTHR10520">
    <property type="entry name" value="TRIFUNCTIONAL PURINE BIOSYNTHETIC PROTEIN ADENOSINE-3-RELATED"/>
    <property type="match status" value="1"/>
</dbReference>
<evidence type="ECO:0000256" key="7">
    <source>
        <dbReference type="ARBA" id="ARBA00022598"/>
    </source>
</evidence>
<name>A0A538TYF7_UNCEI</name>
<dbReference type="UniPathway" id="UPA00074">
    <property type="reaction ID" value="UER00129"/>
</dbReference>
<evidence type="ECO:0000256" key="9">
    <source>
        <dbReference type="ARBA" id="ARBA00022755"/>
    </source>
</evidence>
<evidence type="ECO:0000256" key="6">
    <source>
        <dbReference type="ARBA" id="ARBA00022490"/>
    </source>
</evidence>
<keyword evidence="7 15" id="KW-0436">Ligase</keyword>
<evidence type="ECO:0000313" key="19">
    <source>
        <dbReference type="Proteomes" id="UP000316609"/>
    </source>
</evidence>
<dbReference type="EMBL" id="VBOY01000006">
    <property type="protein sequence ID" value="TMQ68633.1"/>
    <property type="molecule type" value="Genomic_DNA"/>
</dbReference>
<dbReference type="GO" id="GO:0005524">
    <property type="term" value="F:ATP binding"/>
    <property type="evidence" value="ECO:0007669"/>
    <property type="project" value="UniProtKB-KW"/>
</dbReference>
<dbReference type="Pfam" id="PF02769">
    <property type="entry name" value="AIRS_C"/>
    <property type="match status" value="1"/>
</dbReference>
<dbReference type="Gene3D" id="3.30.1330.10">
    <property type="entry name" value="PurM-like, N-terminal domain"/>
    <property type="match status" value="1"/>
</dbReference>
<dbReference type="EC" id="6.3.3.1" evidence="4 15"/>
<dbReference type="PANTHER" id="PTHR10520:SF12">
    <property type="entry name" value="TRIFUNCTIONAL PURINE BIOSYNTHETIC PROTEIN ADENOSINE-3"/>
    <property type="match status" value="1"/>
</dbReference>
<keyword evidence="9 15" id="KW-0658">Purine biosynthesis</keyword>
<evidence type="ECO:0000256" key="12">
    <source>
        <dbReference type="ARBA" id="ARBA00032931"/>
    </source>
</evidence>
<dbReference type="InterPro" id="IPR010918">
    <property type="entry name" value="PurM-like_C_dom"/>
</dbReference>
<organism evidence="18 19">
    <name type="scientific">Eiseniibacteriota bacterium</name>
    <dbReference type="NCBI Taxonomy" id="2212470"/>
    <lineage>
        <taxon>Bacteria</taxon>
        <taxon>Candidatus Eiseniibacteriota</taxon>
    </lineage>
</organism>
<dbReference type="GO" id="GO:0006189">
    <property type="term" value="P:'de novo' IMP biosynthetic process"/>
    <property type="evidence" value="ECO:0007669"/>
    <property type="project" value="UniProtKB-UniRule"/>
</dbReference>
<evidence type="ECO:0000256" key="1">
    <source>
        <dbReference type="ARBA" id="ARBA00004496"/>
    </source>
</evidence>
<reference evidence="18 19" key="1">
    <citation type="journal article" date="2019" name="Nat. Microbiol.">
        <title>Mediterranean grassland soil C-N compound turnover is dependent on rainfall and depth, and is mediated by genomically divergent microorganisms.</title>
        <authorList>
            <person name="Diamond S."/>
            <person name="Andeer P.F."/>
            <person name="Li Z."/>
            <person name="Crits-Christoph A."/>
            <person name="Burstein D."/>
            <person name="Anantharaman K."/>
            <person name="Lane K.R."/>
            <person name="Thomas B.C."/>
            <person name="Pan C."/>
            <person name="Northen T.R."/>
            <person name="Banfield J.F."/>
        </authorList>
    </citation>
    <scope>NUCLEOTIDE SEQUENCE [LARGE SCALE GENOMIC DNA]</scope>
    <source>
        <strain evidence="18">WS_8</strain>
    </source>
</reference>
<dbReference type="InterPro" id="IPR036921">
    <property type="entry name" value="PurM-like_N_sf"/>
</dbReference>
<dbReference type="NCBIfam" id="TIGR00878">
    <property type="entry name" value="purM"/>
    <property type="match status" value="1"/>
</dbReference>
<evidence type="ECO:0000256" key="15">
    <source>
        <dbReference type="HAMAP-Rule" id="MF_00741"/>
    </source>
</evidence>
<dbReference type="HAMAP" id="MF_00741">
    <property type="entry name" value="AIRS"/>
    <property type="match status" value="1"/>
</dbReference>
<evidence type="ECO:0000256" key="11">
    <source>
        <dbReference type="ARBA" id="ARBA00031908"/>
    </source>
</evidence>
<evidence type="ECO:0000256" key="14">
    <source>
        <dbReference type="ARBA" id="ARBA00049057"/>
    </source>
</evidence>
<evidence type="ECO:0000259" key="17">
    <source>
        <dbReference type="Pfam" id="PF02769"/>
    </source>
</evidence>
<dbReference type="AlphaFoldDB" id="A0A538TYF7"/>
<dbReference type="SUPFAM" id="SSF56042">
    <property type="entry name" value="PurM C-terminal domain-like"/>
    <property type="match status" value="1"/>
</dbReference>
<protein>
    <recommendedName>
        <fullName evidence="5 15">Phosphoribosylformylglycinamidine cyclo-ligase</fullName>
        <ecNumber evidence="4 15">6.3.3.1</ecNumber>
    </recommendedName>
    <alternativeName>
        <fullName evidence="12 15">AIR synthase</fullName>
    </alternativeName>
    <alternativeName>
        <fullName evidence="13 15">AIRS</fullName>
    </alternativeName>
    <alternativeName>
        <fullName evidence="11 15">Phosphoribosyl-aminoimidazole synthetase</fullName>
    </alternativeName>
</protein>
<dbReference type="InterPro" id="IPR016188">
    <property type="entry name" value="PurM-like_N"/>
</dbReference>
<dbReference type="GO" id="GO:0004637">
    <property type="term" value="F:phosphoribosylamine-glycine ligase activity"/>
    <property type="evidence" value="ECO:0007669"/>
    <property type="project" value="TreeGrafter"/>
</dbReference>
<evidence type="ECO:0000313" key="18">
    <source>
        <dbReference type="EMBL" id="TMQ68633.1"/>
    </source>
</evidence>
<dbReference type="SUPFAM" id="SSF55326">
    <property type="entry name" value="PurM N-terminal domain-like"/>
    <property type="match status" value="1"/>
</dbReference>
<keyword evidence="10 15" id="KW-0067">ATP-binding</keyword>
<evidence type="ECO:0000256" key="2">
    <source>
        <dbReference type="ARBA" id="ARBA00004686"/>
    </source>
</evidence>
<feature type="domain" description="PurM-like N-terminal" evidence="16">
    <location>
        <begin position="56"/>
        <end position="161"/>
    </location>
</feature>
<dbReference type="Proteomes" id="UP000316609">
    <property type="component" value="Unassembled WGS sequence"/>
</dbReference>
<evidence type="ECO:0000256" key="3">
    <source>
        <dbReference type="ARBA" id="ARBA00010280"/>
    </source>
</evidence>
<evidence type="ECO:0000256" key="8">
    <source>
        <dbReference type="ARBA" id="ARBA00022741"/>
    </source>
</evidence>
<evidence type="ECO:0000256" key="13">
    <source>
        <dbReference type="ARBA" id="ARBA00033093"/>
    </source>
</evidence>
<gene>
    <name evidence="15" type="primary">purM</name>
    <name evidence="18" type="ORF">E6K78_00480</name>
</gene>
<dbReference type="GO" id="GO:0004641">
    <property type="term" value="F:phosphoribosylformylglycinamidine cyclo-ligase activity"/>
    <property type="evidence" value="ECO:0007669"/>
    <property type="project" value="UniProtKB-UniRule"/>
</dbReference>
<evidence type="ECO:0000259" key="16">
    <source>
        <dbReference type="Pfam" id="PF00586"/>
    </source>
</evidence>
<dbReference type="InterPro" id="IPR036676">
    <property type="entry name" value="PurM-like_C_sf"/>
</dbReference>
<evidence type="ECO:0000256" key="5">
    <source>
        <dbReference type="ARBA" id="ARBA00020367"/>
    </source>
</evidence>
<comment type="caution">
    <text evidence="18">The sequence shown here is derived from an EMBL/GenBank/DDBJ whole genome shotgun (WGS) entry which is preliminary data.</text>
</comment>
<feature type="domain" description="PurM-like C-terminal" evidence="17">
    <location>
        <begin position="173"/>
        <end position="339"/>
    </location>
</feature>
<dbReference type="InterPro" id="IPR004733">
    <property type="entry name" value="PurM_cligase"/>
</dbReference>
<accession>A0A538TYF7</accession>
<comment type="similarity">
    <text evidence="3 15">Belongs to the AIR synthase family.</text>
</comment>
<keyword evidence="6 15" id="KW-0963">Cytoplasm</keyword>
<comment type="pathway">
    <text evidence="2 15">Purine metabolism; IMP biosynthesis via de novo pathway; 5-amino-1-(5-phospho-D-ribosyl)imidazole from N(2)-formyl-N(1)-(5-phospho-D-ribosyl)glycinamide: step 2/2.</text>
</comment>
<dbReference type="FunFam" id="3.90.650.10:FF:000011">
    <property type="entry name" value="Phosphoribosylformylglycinamidine cyclo-ligase"/>
    <property type="match status" value="1"/>
</dbReference>
<evidence type="ECO:0000256" key="4">
    <source>
        <dbReference type="ARBA" id="ARBA00013047"/>
    </source>
</evidence>
<dbReference type="GO" id="GO:0046084">
    <property type="term" value="P:adenine biosynthetic process"/>
    <property type="evidence" value="ECO:0007669"/>
    <property type="project" value="TreeGrafter"/>
</dbReference>
<sequence>MRYREAGVDVARSDGIKQGIGALVRRTWGTSVRPIPGGFAGVMEWPGASGDSSPTLLAATMDGVGTKLHLALAAGRISDAAADLVFHCANDLLAHGARPLAFLDYVAQARLDRTVVHQVVQGLARGCAEVGAALLGGETAEMPDTYAPEVVDVAGCMVGTVAADRLVDGSAVRPGDVLVGLGSNGLHTNGFSLARRVLEASRLGLEDPLPGGAGETVGHALLAPHRWYGPALHSLLESGRVRGLAHITGGGIAGNLVRVLPSGCRARVRARVWPRPALFRWLIETGRIPEDDARHAFNLGIGMIAVVSAEEQGRIEAELARAGERVAALGEIAAGERDVEWVEDS</sequence>